<gene>
    <name evidence="4" type="primary">argH</name>
    <name evidence="6" type="ORF">A2863_02530</name>
</gene>
<evidence type="ECO:0000256" key="1">
    <source>
        <dbReference type="ARBA" id="ARBA00004941"/>
    </source>
</evidence>
<evidence type="ECO:0000256" key="4">
    <source>
        <dbReference type="HAMAP-Rule" id="MF_00006"/>
    </source>
</evidence>
<dbReference type="CDD" id="cd01359">
    <property type="entry name" value="Argininosuccinate_lyase"/>
    <property type="match status" value="1"/>
</dbReference>
<dbReference type="Pfam" id="PF00206">
    <property type="entry name" value="Lyase_1"/>
    <property type="match status" value="1"/>
</dbReference>
<keyword evidence="4" id="KW-0963">Cytoplasm</keyword>
<dbReference type="PANTHER" id="PTHR43814:SF1">
    <property type="entry name" value="ARGININOSUCCINATE LYASE"/>
    <property type="match status" value="1"/>
</dbReference>
<comment type="subcellular location">
    <subcellularLocation>
        <location evidence="4">Cytoplasm</location>
    </subcellularLocation>
</comment>
<dbReference type="PRINTS" id="PR00145">
    <property type="entry name" value="ARGSUCLYASE"/>
</dbReference>
<keyword evidence="3 4" id="KW-0055">Arginine biosynthesis</keyword>
<dbReference type="AlphaFoldDB" id="A0A1F7Y460"/>
<name>A0A1F7Y460_9BACT</name>
<dbReference type="PANTHER" id="PTHR43814">
    <property type="entry name" value="ARGININOSUCCINATE LYASE"/>
    <property type="match status" value="1"/>
</dbReference>
<comment type="catalytic activity">
    <reaction evidence="4">
        <text>2-(N(omega)-L-arginino)succinate = fumarate + L-arginine</text>
        <dbReference type="Rhea" id="RHEA:24020"/>
        <dbReference type="ChEBI" id="CHEBI:29806"/>
        <dbReference type="ChEBI" id="CHEBI:32682"/>
        <dbReference type="ChEBI" id="CHEBI:57472"/>
        <dbReference type="EC" id="4.3.2.1"/>
    </reaction>
</comment>
<evidence type="ECO:0000313" key="7">
    <source>
        <dbReference type="Proteomes" id="UP000178750"/>
    </source>
</evidence>
<dbReference type="SUPFAM" id="SSF48557">
    <property type="entry name" value="L-aspartase-like"/>
    <property type="match status" value="1"/>
</dbReference>
<evidence type="ECO:0000256" key="2">
    <source>
        <dbReference type="ARBA" id="ARBA00012338"/>
    </source>
</evidence>
<evidence type="ECO:0000259" key="5">
    <source>
        <dbReference type="Pfam" id="PF00206"/>
    </source>
</evidence>
<keyword evidence="4 6" id="KW-0456">Lyase</keyword>
<accession>A0A1F7Y460</accession>
<sequence>MKKLWEKNYKQNNIAEAYCFGDSAVLDNKLITYDVFGSIAHAKMLVKIGILAEEEFLKLKTELNEILELEKQDKFQVELGEEDVHTKVENYLTEKLGDLGKKIHTARSRNDQVLVDLRLYSKENSFLIANLGLDLAEKFNKFALNYEFVPMPGYTHMQKAMPSSVGMWAGSFAESIIDDLEILKTAFKINDQNPLGSGAAYGVSLPIDRDLTSKLLGFSKTQNNSLYCQVSRGKGQLVIIGALTQIMLTLSRFAEDLLIFTTSEFSFFQVASELCTGSSIMPQKKNFDAMEILRAKAHEVITCQQRIASIISGLPSGYNADFGETKSPFMNAVEIVVNTLQLMNIVLDSISPNVKILYKACTTEIFATHAAYLLVKEGIPFREAYQKIGLSLDQLPKFDPVEILKNSSHVGGPGNLSLAKIVTEIEKGRRWWKEKITFYETAINKLKGGEKYAK</sequence>
<dbReference type="NCBIfam" id="TIGR00838">
    <property type="entry name" value="argH"/>
    <property type="match status" value="1"/>
</dbReference>
<dbReference type="GO" id="GO:0042450">
    <property type="term" value="P:L-arginine biosynthetic process via ornithine"/>
    <property type="evidence" value="ECO:0007669"/>
    <property type="project" value="UniProtKB-UniRule"/>
</dbReference>
<reference evidence="6 7" key="1">
    <citation type="journal article" date="2016" name="Nat. Commun.">
        <title>Thousands of microbial genomes shed light on interconnected biogeochemical processes in an aquifer system.</title>
        <authorList>
            <person name="Anantharaman K."/>
            <person name="Brown C.T."/>
            <person name="Hug L.A."/>
            <person name="Sharon I."/>
            <person name="Castelle C.J."/>
            <person name="Probst A.J."/>
            <person name="Thomas B.C."/>
            <person name="Singh A."/>
            <person name="Wilkins M.J."/>
            <person name="Karaoz U."/>
            <person name="Brodie E.L."/>
            <person name="Williams K.H."/>
            <person name="Hubbard S.S."/>
            <person name="Banfield J.F."/>
        </authorList>
    </citation>
    <scope>NUCLEOTIDE SEQUENCE [LARGE SCALE GENOMIC DNA]</scope>
</reference>
<dbReference type="HAMAP" id="MF_00006">
    <property type="entry name" value="Arg_succ_lyase"/>
    <property type="match status" value="1"/>
</dbReference>
<dbReference type="Gene3D" id="1.10.40.30">
    <property type="entry name" value="Fumarase/aspartase (C-terminal domain)"/>
    <property type="match status" value="1"/>
</dbReference>
<dbReference type="InterPro" id="IPR022761">
    <property type="entry name" value="Fumarate_lyase_N"/>
</dbReference>
<dbReference type="UniPathway" id="UPA00068">
    <property type="reaction ID" value="UER00114"/>
</dbReference>
<dbReference type="InterPro" id="IPR024083">
    <property type="entry name" value="Fumarase/histidase_N"/>
</dbReference>
<organism evidence="6 7">
    <name type="scientific">Candidatus Woesebacteria bacterium RIFCSPHIGHO2_01_FULL_38_9b</name>
    <dbReference type="NCBI Taxonomy" id="1802493"/>
    <lineage>
        <taxon>Bacteria</taxon>
        <taxon>Candidatus Woeseibacteriota</taxon>
    </lineage>
</organism>
<evidence type="ECO:0000256" key="3">
    <source>
        <dbReference type="ARBA" id="ARBA00022571"/>
    </source>
</evidence>
<comment type="similarity">
    <text evidence="4">Belongs to the lyase 1 family. Argininosuccinate lyase subfamily.</text>
</comment>
<dbReference type="PROSITE" id="PS00163">
    <property type="entry name" value="FUMARATE_LYASES"/>
    <property type="match status" value="1"/>
</dbReference>
<feature type="domain" description="Fumarate lyase N-terminal" evidence="5">
    <location>
        <begin position="20"/>
        <end position="301"/>
    </location>
</feature>
<evidence type="ECO:0000313" key="6">
    <source>
        <dbReference type="EMBL" id="OGM21960.1"/>
    </source>
</evidence>
<dbReference type="GO" id="GO:0004056">
    <property type="term" value="F:argininosuccinate lyase activity"/>
    <property type="evidence" value="ECO:0007669"/>
    <property type="project" value="UniProtKB-UniRule"/>
</dbReference>
<dbReference type="PRINTS" id="PR00149">
    <property type="entry name" value="FUMRATELYASE"/>
</dbReference>
<keyword evidence="4" id="KW-0028">Amino-acid biosynthesis</keyword>
<dbReference type="EC" id="4.3.2.1" evidence="2 4"/>
<dbReference type="Gene3D" id="1.20.200.10">
    <property type="entry name" value="Fumarase/aspartase (Central domain)"/>
    <property type="match status" value="1"/>
</dbReference>
<protein>
    <recommendedName>
        <fullName evidence="2 4">Argininosuccinate lyase</fullName>
        <shortName evidence="4">ASAL</shortName>
        <ecNumber evidence="2 4">4.3.2.1</ecNumber>
    </recommendedName>
    <alternativeName>
        <fullName evidence="4">Arginosuccinase</fullName>
    </alternativeName>
</protein>
<dbReference type="InterPro" id="IPR020557">
    <property type="entry name" value="Fumarate_lyase_CS"/>
</dbReference>
<dbReference type="Gene3D" id="1.10.275.10">
    <property type="entry name" value="Fumarase/aspartase (N-terminal domain)"/>
    <property type="match status" value="1"/>
</dbReference>
<dbReference type="Proteomes" id="UP000178750">
    <property type="component" value="Unassembled WGS sequence"/>
</dbReference>
<dbReference type="InterPro" id="IPR008948">
    <property type="entry name" value="L-Aspartase-like"/>
</dbReference>
<proteinExistence type="inferred from homology"/>
<dbReference type="InterPro" id="IPR000362">
    <property type="entry name" value="Fumarate_lyase_fam"/>
</dbReference>
<dbReference type="InterPro" id="IPR009049">
    <property type="entry name" value="Argininosuccinate_lyase"/>
</dbReference>
<comment type="caution">
    <text evidence="6">The sequence shown here is derived from an EMBL/GenBank/DDBJ whole genome shotgun (WGS) entry which is preliminary data.</text>
</comment>
<dbReference type="EMBL" id="MGGF01000015">
    <property type="protein sequence ID" value="OGM21960.1"/>
    <property type="molecule type" value="Genomic_DNA"/>
</dbReference>
<dbReference type="GO" id="GO:0005829">
    <property type="term" value="C:cytosol"/>
    <property type="evidence" value="ECO:0007669"/>
    <property type="project" value="TreeGrafter"/>
</dbReference>
<comment type="pathway">
    <text evidence="1 4">Amino-acid biosynthesis; L-arginine biosynthesis; L-arginine from L-ornithine and carbamoyl phosphate: step 3/3.</text>
</comment>